<name>A0A952KGY6_9PROT</name>
<keyword evidence="6" id="KW-0378">Hydrolase</keyword>
<dbReference type="SMART" id="SM00987">
    <property type="entry name" value="UreE_C"/>
    <property type="match status" value="1"/>
</dbReference>
<dbReference type="InterPro" id="IPR025404">
    <property type="entry name" value="DUF4130"/>
</dbReference>
<keyword evidence="7" id="KW-0408">Iron</keyword>
<dbReference type="Gene3D" id="3.40.470.10">
    <property type="entry name" value="Uracil-DNA glycosylase-like domain"/>
    <property type="match status" value="1"/>
</dbReference>
<organism evidence="11 12">
    <name type="scientific">Inquilinus limosus</name>
    <dbReference type="NCBI Taxonomy" id="171674"/>
    <lineage>
        <taxon>Bacteria</taxon>
        <taxon>Pseudomonadati</taxon>
        <taxon>Pseudomonadota</taxon>
        <taxon>Alphaproteobacteria</taxon>
        <taxon>Rhodospirillales</taxon>
        <taxon>Rhodospirillaceae</taxon>
        <taxon>Inquilinus</taxon>
    </lineage>
</organism>
<feature type="non-terminal residue" evidence="11">
    <location>
        <position position="1"/>
    </location>
</feature>
<gene>
    <name evidence="11" type="ORF">JF625_22545</name>
</gene>
<dbReference type="InterPro" id="IPR036895">
    <property type="entry name" value="Uracil-DNA_glycosylase-like_sf"/>
</dbReference>
<dbReference type="Pfam" id="PF03167">
    <property type="entry name" value="UDG"/>
    <property type="match status" value="1"/>
</dbReference>
<keyword evidence="8" id="KW-0411">Iron-sulfur</keyword>
<evidence type="ECO:0000259" key="10">
    <source>
        <dbReference type="SMART" id="SM00986"/>
    </source>
</evidence>
<dbReference type="CDD" id="cd10030">
    <property type="entry name" value="UDG-F4_TTUDGA_SPO1dp_like"/>
    <property type="match status" value="1"/>
</dbReference>
<dbReference type="Pfam" id="PF13566">
    <property type="entry name" value="DUF4130"/>
    <property type="match status" value="1"/>
</dbReference>
<evidence type="ECO:0000256" key="5">
    <source>
        <dbReference type="ARBA" id="ARBA00022763"/>
    </source>
</evidence>
<comment type="caution">
    <text evidence="11">The sequence shown here is derived from an EMBL/GenBank/DDBJ whole genome shotgun (WGS) entry which is preliminary data.</text>
</comment>
<comment type="similarity">
    <text evidence="1">Belongs to the uracil-DNA glycosylase (UDG) superfamily. Type 4 (UDGa) family.</text>
</comment>
<reference evidence="11" key="1">
    <citation type="submission" date="2020-06" db="EMBL/GenBank/DDBJ databases">
        <title>Stable isotope informed genome-resolved metagenomics uncovers potential trophic interactions in rhizosphere soil.</title>
        <authorList>
            <person name="Starr E.P."/>
            <person name="Shi S."/>
            <person name="Blazewicz S.J."/>
            <person name="Koch B.J."/>
            <person name="Probst A.J."/>
            <person name="Hungate B.A."/>
            <person name="Pett-Ridge J."/>
            <person name="Firestone M.K."/>
            <person name="Banfield J.F."/>
        </authorList>
    </citation>
    <scope>NUCLEOTIDE SEQUENCE</scope>
    <source>
        <strain evidence="11">YM_69_17</strain>
    </source>
</reference>
<dbReference type="GO" id="GO:0046872">
    <property type="term" value="F:metal ion binding"/>
    <property type="evidence" value="ECO:0007669"/>
    <property type="project" value="UniProtKB-KW"/>
</dbReference>
<accession>A0A952KGY6</accession>
<dbReference type="InterPro" id="IPR005273">
    <property type="entry name" value="Ura-DNA_glyco_family4"/>
</dbReference>
<evidence type="ECO:0000256" key="4">
    <source>
        <dbReference type="ARBA" id="ARBA00022723"/>
    </source>
</evidence>
<dbReference type="GO" id="GO:0051539">
    <property type="term" value="F:4 iron, 4 sulfur cluster binding"/>
    <property type="evidence" value="ECO:0007669"/>
    <property type="project" value="UniProtKB-KW"/>
</dbReference>
<evidence type="ECO:0000256" key="3">
    <source>
        <dbReference type="ARBA" id="ARBA00022485"/>
    </source>
</evidence>
<evidence type="ECO:0000313" key="12">
    <source>
        <dbReference type="Proteomes" id="UP000700706"/>
    </source>
</evidence>
<dbReference type="SMART" id="SM00986">
    <property type="entry name" value="UDG"/>
    <property type="match status" value="1"/>
</dbReference>
<evidence type="ECO:0000256" key="7">
    <source>
        <dbReference type="ARBA" id="ARBA00023004"/>
    </source>
</evidence>
<evidence type="ECO:0000256" key="8">
    <source>
        <dbReference type="ARBA" id="ARBA00023014"/>
    </source>
</evidence>
<keyword evidence="5" id="KW-0227">DNA damage</keyword>
<dbReference type="InterPro" id="IPR051536">
    <property type="entry name" value="UDG_Type-4/5"/>
</dbReference>
<dbReference type="PANTHER" id="PTHR33693">
    <property type="entry name" value="TYPE-5 URACIL-DNA GLYCOSYLASE"/>
    <property type="match status" value="1"/>
</dbReference>
<evidence type="ECO:0000256" key="1">
    <source>
        <dbReference type="ARBA" id="ARBA00006521"/>
    </source>
</evidence>
<proteinExistence type="inferred from homology"/>
<keyword evidence="9" id="KW-0234">DNA repair</keyword>
<dbReference type="GO" id="GO:0006281">
    <property type="term" value="P:DNA repair"/>
    <property type="evidence" value="ECO:0007669"/>
    <property type="project" value="UniProtKB-KW"/>
</dbReference>
<evidence type="ECO:0000256" key="9">
    <source>
        <dbReference type="ARBA" id="ARBA00023204"/>
    </source>
</evidence>
<evidence type="ECO:0000256" key="6">
    <source>
        <dbReference type="ARBA" id="ARBA00022801"/>
    </source>
</evidence>
<dbReference type="InterPro" id="IPR005122">
    <property type="entry name" value="Uracil-DNA_glycosylase-like"/>
</dbReference>
<keyword evidence="4" id="KW-0479">Metal-binding</keyword>
<dbReference type="EMBL" id="JAEKLZ010000322">
    <property type="protein sequence ID" value="MBW8727910.1"/>
    <property type="molecule type" value="Genomic_DNA"/>
</dbReference>
<sequence>GPGMRREDAPDEDALEEAWGRYYAATFNPARANPVMLRSEMPKRYWRNLPEAALIPELLDGAAARTRAMMAATAEAPRKAIPAPNLHEPGPAGTLAGLASEIAACRRCPLHGPATQPVLGEGPPDAPVVFLGEQPGDQEDLAGRVFVGPAGQVFDQALAEAGIDRSRIYVTNAVKHFKYQVRGKRRIHQRPDSGEVEACRWWVERELALLQPRLAVALGATAARALSGHTGPLSTLRGRPLRFRDELPGLVTIHPSYLLRLPDEAAREMEHRRFVAELRQAAALVPEIRHG</sequence>
<keyword evidence="3" id="KW-0004">4Fe-4S</keyword>
<dbReference type="Proteomes" id="UP000700706">
    <property type="component" value="Unassembled WGS sequence"/>
</dbReference>
<evidence type="ECO:0000313" key="11">
    <source>
        <dbReference type="EMBL" id="MBW8727910.1"/>
    </source>
</evidence>
<dbReference type="SUPFAM" id="SSF52141">
    <property type="entry name" value="Uracil-DNA glycosylase-like"/>
    <property type="match status" value="1"/>
</dbReference>
<dbReference type="GO" id="GO:0097506">
    <property type="term" value="F:deaminated base DNA N-glycosylase activity"/>
    <property type="evidence" value="ECO:0007669"/>
    <property type="project" value="UniProtKB-ARBA"/>
</dbReference>
<feature type="domain" description="Uracil-DNA glycosylase-like" evidence="10">
    <location>
        <begin position="119"/>
        <end position="279"/>
    </location>
</feature>
<dbReference type="AlphaFoldDB" id="A0A952KGY6"/>
<evidence type="ECO:0000256" key="2">
    <source>
        <dbReference type="ARBA" id="ARBA00019403"/>
    </source>
</evidence>
<dbReference type="NCBIfam" id="TIGR03914">
    <property type="entry name" value="UDG_fam_dom"/>
    <property type="match status" value="1"/>
</dbReference>
<dbReference type="PANTHER" id="PTHR33693:SF9">
    <property type="entry name" value="TYPE-4 URACIL-DNA GLYCOSYLASE"/>
    <property type="match status" value="1"/>
</dbReference>
<protein>
    <recommendedName>
        <fullName evidence="2">Type-4 uracil-DNA glycosylase</fullName>
    </recommendedName>
</protein>